<evidence type="ECO:0000313" key="2">
    <source>
        <dbReference type="EMBL" id="KZV56677.1"/>
    </source>
</evidence>
<feature type="region of interest" description="Disordered" evidence="1">
    <location>
        <begin position="229"/>
        <end position="282"/>
    </location>
</feature>
<name>A0A2Z7DBY2_9LAMI</name>
<proteinExistence type="predicted"/>
<gene>
    <name evidence="2" type="ORF">F511_41419</name>
</gene>
<dbReference type="Proteomes" id="UP000250235">
    <property type="component" value="Unassembled WGS sequence"/>
</dbReference>
<organism evidence="2 3">
    <name type="scientific">Dorcoceras hygrometricum</name>
    <dbReference type="NCBI Taxonomy" id="472368"/>
    <lineage>
        <taxon>Eukaryota</taxon>
        <taxon>Viridiplantae</taxon>
        <taxon>Streptophyta</taxon>
        <taxon>Embryophyta</taxon>
        <taxon>Tracheophyta</taxon>
        <taxon>Spermatophyta</taxon>
        <taxon>Magnoliopsida</taxon>
        <taxon>eudicotyledons</taxon>
        <taxon>Gunneridae</taxon>
        <taxon>Pentapetalae</taxon>
        <taxon>asterids</taxon>
        <taxon>lamiids</taxon>
        <taxon>Lamiales</taxon>
        <taxon>Gesneriaceae</taxon>
        <taxon>Didymocarpoideae</taxon>
        <taxon>Trichosporeae</taxon>
        <taxon>Loxocarpinae</taxon>
        <taxon>Dorcoceras</taxon>
    </lineage>
</organism>
<protein>
    <submittedName>
        <fullName evidence="2">Delphilin-like</fullName>
    </submittedName>
</protein>
<dbReference type="AlphaFoldDB" id="A0A2Z7DBY2"/>
<feature type="compositionally biased region" description="Basic residues" evidence="1">
    <location>
        <begin position="230"/>
        <end position="239"/>
    </location>
</feature>
<accession>A0A2Z7DBY2</accession>
<evidence type="ECO:0000313" key="3">
    <source>
        <dbReference type="Proteomes" id="UP000250235"/>
    </source>
</evidence>
<feature type="region of interest" description="Disordered" evidence="1">
    <location>
        <begin position="332"/>
        <end position="354"/>
    </location>
</feature>
<keyword evidence="3" id="KW-1185">Reference proteome</keyword>
<feature type="compositionally biased region" description="Basic and acidic residues" evidence="1">
    <location>
        <begin position="338"/>
        <end position="354"/>
    </location>
</feature>
<reference evidence="2 3" key="1">
    <citation type="journal article" date="2015" name="Proc. Natl. Acad. Sci. U.S.A.">
        <title>The resurrection genome of Boea hygrometrica: A blueprint for survival of dehydration.</title>
        <authorList>
            <person name="Xiao L."/>
            <person name="Yang G."/>
            <person name="Zhang L."/>
            <person name="Yang X."/>
            <person name="Zhao S."/>
            <person name="Ji Z."/>
            <person name="Zhou Q."/>
            <person name="Hu M."/>
            <person name="Wang Y."/>
            <person name="Chen M."/>
            <person name="Xu Y."/>
            <person name="Jin H."/>
            <person name="Xiao X."/>
            <person name="Hu G."/>
            <person name="Bao F."/>
            <person name="Hu Y."/>
            <person name="Wan P."/>
            <person name="Li L."/>
            <person name="Deng X."/>
            <person name="Kuang T."/>
            <person name="Xiang C."/>
            <person name="Zhu J.K."/>
            <person name="Oliver M.J."/>
            <person name="He Y."/>
        </authorList>
    </citation>
    <scope>NUCLEOTIDE SEQUENCE [LARGE SCALE GENOMIC DNA]</scope>
    <source>
        <strain evidence="3">cv. XS01</strain>
    </source>
</reference>
<evidence type="ECO:0000256" key="1">
    <source>
        <dbReference type="SAM" id="MobiDB-lite"/>
    </source>
</evidence>
<dbReference type="OrthoDB" id="1838786at2759"/>
<feature type="region of interest" description="Disordered" evidence="1">
    <location>
        <begin position="446"/>
        <end position="468"/>
    </location>
</feature>
<sequence>MLIMFKALEASGLRGFLGCESVLYEKELEQFFDTALVQDGDITGAVSGKFFSFSQARFAEIFELPSEGLVDFSAVPKNLVFDARSIFSKSVEQVDMHGKKRFMKHEYRLLNDILDKDITVKAGSFDAVTNERFTMMTAIHFGLKVNWSKFLFGVLKDMLDKTQKKAKGYAAQIGVLLKSIPAITMGEFVPFPTSKILSIKTVNTYIAMNHTIDARGQSDKPGMAAEAVVKRKSKSKKKSSSADETPVEVISEIAGSKKRPATEGNAPVIPKKRRTVKTKPSPSKVSMDIVSVAQDVVPIQIVEPTPAAAVVQSPAPKRRYHKRKLILSTGSDDETLDEHESVKETTEITDKETAVKHTDEVDVIIGQMLEETLLLTTDETEPGDQHIDEMEIGDDFEQWLDESFKDYASRDYDPVIGSTSGLDRGTGTEERVAYEQSLEMVDETGTTVESDGSEQEVAATNTEKSVGSKHYNEEQMSLDDLLMQISEYMMLPSVTAAEVTKIILAESIVINEVQERDWYYANLPRISTHDKGKEPLEEDEPVKGNPARETVELICGDVDFLVQLRDQVMKDVEASARARNANRLHKVALFAILSELTQVFESGIERTILARGVQRYHPCSKLHRLPPKIGEDKVR</sequence>
<dbReference type="EMBL" id="KQ987874">
    <property type="protein sequence ID" value="KZV56677.1"/>
    <property type="molecule type" value="Genomic_DNA"/>
</dbReference>